<dbReference type="Pfam" id="PF01840">
    <property type="entry name" value="TCL1_MTCP1"/>
    <property type="match status" value="1"/>
</dbReference>
<keyword evidence="3" id="KW-1185">Reference proteome</keyword>
<name>A0A8C9PAE1_SPEDA</name>
<dbReference type="PANTHER" id="PTHR14060">
    <property type="entry name" value="PROTEIN P13 MTCP-1"/>
    <property type="match status" value="1"/>
</dbReference>
<dbReference type="Gene3D" id="2.40.15.10">
    <property type="entry name" value="TCL1/MTCP1"/>
    <property type="match status" value="1"/>
</dbReference>
<reference evidence="2" key="2">
    <citation type="submission" date="2025-09" db="UniProtKB">
        <authorList>
            <consortium name="Ensembl"/>
        </authorList>
    </citation>
    <scope>IDENTIFICATION</scope>
</reference>
<organism evidence="2 3">
    <name type="scientific">Spermophilus dauricus</name>
    <name type="common">Daurian ground squirrel</name>
    <dbReference type="NCBI Taxonomy" id="99837"/>
    <lineage>
        <taxon>Eukaryota</taxon>
        <taxon>Metazoa</taxon>
        <taxon>Chordata</taxon>
        <taxon>Craniata</taxon>
        <taxon>Vertebrata</taxon>
        <taxon>Euteleostomi</taxon>
        <taxon>Mammalia</taxon>
        <taxon>Eutheria</taxon>
        <taxon>Euarchontoglires</taxon>
        <taxon>Glires</taxon>
        <taxon>Rodentia</taxon>
        <taxon>Sciuromorpha</taxon>
        <taxon>Sciuridae</taxon>
        <taxon>Xerinae</taxon>
        <taxon>Marmotini</taxon>
        <taxon>Spermophilus</taxon>
    </lineage>
</organism>
<dbReference type="InterPro" id="IPR004832">
    <property type="entry name" value="TCL1_MTCP1"/>
</dbReference>
<proteinExistence type="inferred from homology"/>
<dbReference type="InterPro" id="IPR036672">
    <property type="entry name" value="TCL1_MTCP1_sf"/>
</dbReference>
<protein>
    <recommendedName>
        <fullName evidence="4">T-cell leukemia/lymphoma protein 1A</fullName>
    </recommendedName>
</protein>
<dbReference type="PANTHER" id="PTHR14060:SF4">
    <property type="entry name" value="T-CELL LEUKEMIA_LYMPHOMA PROTEIN 1A"/>
    <property type="match status" value="1"/>
</dbReference>
<evidence type="ECO:0000313" key="2">
    <source>
        <dbReference type="Ensembl" id="ENSSDAP00000004581.1"/>
    </source>
</evidence>
<accession>A0A8C9PAE1</accession>
<sequence length="114" mass="13869">VMEGFLFEPDYPPDPDHLWRWNMLLFVDETYRTWLPIIIKVQPRDLQVLMRQEDYPLESPLSPSEMTPSLLPLLYQLYPERRYRGSDSSLWRIVYHIEYNRVEDMLLEQLPTPE</sequence>
<reference evidence="2" key="1">
    <citation type="submission" date="2025-08" db="UniProtKB">
        <authorList>
            <consortium name="Ensembl"/>
        </authorList>
    </citation>
    <scope>IDENTIFICATION</scope>
</reference>
<dbReference type="GO" id="GO:0043539">
    <property type="term" value="F:protein serine/threonine kinase activator activity"/>
    <property type="evidence" value="ECO:0007669"/>
    <property type="project" value="InterPro"/>
</dbReference>
<evidence type="ECO:0000256" key="1">
    <source>
        <dbReference type="ARBA" id="ARBA00006399"/>
    </source>
</evidence>
<dbReference type="Ensembl" id="ENSSDAT00000005260.1">
    <property type="protein sequence ID" value="ENSSDAP00000004581.1"/>
    <property type="gene ID" value="ENSSDAG00000004318.1"/>
</dbReference>
<evidence type="ECO:0000313" key="3">
    <source>
        <dbReference type="Proteomes" id="UP000694422"/>
    </source>
</evidence>
<dbReference type="AlphaFoldDB" id="A0A8C9PAE1"/>
<dbReference type="SUPFAM" id="SSF50904">
    <property type="entry name" value="Oncogene products"/>
    <property type="match status" value="1"/>
</dbReference>
<evidence type="ECO:0008006" key="4">
    <source>
        <dbReference type="Google" id="ProtNLM"/>
    </source>
</evidence>
<dbReference type="Proteomes" id="UP000694422">
    <property type="component" value="Unplaced"/>
</dbReference>
<comment type="similarity">
    <text evidence="1">Belongs to the TCL1 family.</text>
</comment>